<accession>A0A9J6D656</accession>
<evidence type="ECO:0000313" key="3">
    <source>
        <dbReference type="Proteomes" id="UP000821866"/>
    </source>
</evidence>
<protein>
    <submittedName>
        <fullName evidence="2">Uncharacterized protein</fullName>
    </submittedName>
</protein>
<dbReference type="PANTHER" id="PTHR37558">
    <property type="entry name" value="HTH CENPB-TYPE DOMAIN-CONTAINING PROTEIN"/>
    <property type="match status" value="1"/>
</dbReference>
<dbReference type="PANTHER" id="PTHR37558:SF1">
    <property type="entry name" value="HTH CENPB-TYPE DOMAIN-CONTAINING PROTEIN"/>
    <property type="match status" value="1"/>
</dbReference>
<dbReference type="AlphaFoldDB" id="A0A9J6D656"/>
<organism evidence="2 3">
    <name type="scientific">Rhipicephalus microplus</name>
    <name type="common">Cattle tick</name>
    <name type="synonym">Boophilus microplus</name>
    <dbReference type="NCBI Taxonomy" id="6941"/>
    <lineage>
        <taxon>Eukaryota</taxon>
        <taxon>Metazoa</taxon>
        <taxon>Ecdysozoa</taxon>
        <taxon>Arthropoda</taxon>
        <taxon>Chelicerata</taxon>
        <taxon>Arachnida</taxon>
        <taxon>Acari</taxon>
        <taxon>Parasitiformes</taxon>
        <taxon>Ixodida</taxon>
        <taxon>Ixodoidea</taxon>
        <taxon>Ixodidae</taxon>
        <taxon>Rhipicephalinae</taxon>
        <taxon>Rhipicephalus</taxon>
        <taxon>Boophilus</taxon>
    </lineage>
</organism>
<feature type="region of interest" description="Disordered" evidence="1">
    <location>
        <begin position="125"/>
        <end position="154"/>
    </location>
</feature>
<proteinExistence type="predicted"/>
<evidence type="ECO:0000313" key="2">
    <source>
        <dbReference type="EMBL" id="KAH8009525.1"/>
    </source>
</evidence>
<gene>
    <name evidence="2" type="ORF">HPB51_018171</name>
</gene>
<name>A0A9J6D656_RHIMP</name>
<reference evidence="2" key="2">
    <citation type="submission" date="2021-09" db="EMBL/GenBank/DDBJ databases">
        <authorList>
            <person name="Jia N."/>
            <person name="Wang J."/>
            <person name="Shi W."/>
            <person name="Du L."/>
            <person name="Sun Y."/>
            <person name="Zhan W."/>
            <person name="Jiang J."/>
            <person name="Wang Q."/>
            <person name="Zhang B."/>
            <person name="Ji P."/>
            <person name="Sakyi L.B."/>
            <person name="Cui X."/>
            <person name="Yuan T."/>
            <person name="Jiang B."/>
            <person name="Yang W."/>
            <person name="Lam T.T.-Y."/>
            <person name="Chang Q."/>
            <person name="Ding S."/>
            <person name="Wang X."/>
            <person name="Zhu J."/>
            <person name="Ruan X."/>
            <person name="Zhao L."/>
            <person name="Wei J."/>
            <person name="Que T."/>
            <person name="Du C."/>
            <person name="Cheng J."/>
            <person name="Dai P."/>
            <person name="Han X."/>
            <person name="Huang E."/>
            <person name="Gao Y."/>
            <person name="Liu J."/>
            <person name="Shao H."/>
            <person name="Ye R."/>
            <person name="Li L."/>
            <person name="Wei W."/>
            <person name="Wang X."/>
            <person name="Wang C."/>
            <person name="Huo Q."/>
            <person name="Li W."/>
            <person name="Guo W."/>
            <person name="Chen H."/>
            <person name="Chen S."/>
            <person name="Zhou L."/>
            <person name="Zhou L."/>
            <person name="Ni X."/>
            <person name="Tian J."/>
            <person name="Zhou Y."/>
            <person name="Sheng Y."/>
            <person name="Liu T."/>
            <person name="Pan Y."/>
            <person name="Xia L."/>
            <person name="Li J."/>
            <person name="Zhao F."/>
            <person name="Cao W."/>
        </authorList>
    </citation>
    <scope>NUCLEOTIDE SEQUENCE</scope>
    <source>
        <strain evidence="2">Rmic-2018</strain>
        <tissue evidence="2">Larvae</tissue>
    </source>
</reference>
<keyword evidence="3" id="KW-1185">Reference proteome</keyword>
<comment type="caution">
    <text evidence="2">The sequence shown here is derived from an EMBL/GenBank/DDBJ whole genome shotgun (WGS) entry which is preliminary data.</text>
</comment>
<evidence type="ECO:0000256" key="1">
    <source>
        <dbReference type="SAM" id="MobiDB-lite"/>
    </source>
</evidence>
<dbReference type="EMBL" id="JABSTU010000011">
    <property type="protein sequence ID" value="KAH8009525.1"/>
    <property type="molecule type" value="Genomic_DNA"/>
</dbReference>
<sequence length="183" mass="20357">MAASGDGTFSASAAAWLSPAQRKPRKRFRIDEDLCLLKEVVCTDPFSNPAAWEDVLRNVMRAINRELTIRGIKERVDLLIGYFRQQDTVNLRKSGTEEQYGEREQLLQDVSDLMREVDYAPRTVPRKANGMGLSKKNGVGPRQPTQQLASSKARRAQALLIRDAAMASLPAVRASDDGQKNGK</sequence>
<dbReference type="Proteomes" id="UP000821866">
    <property type="component" value="Chromosome 9"/>
</dbReference>
<dbReference type="VEuPathDB" id="VectorBase:LOC119178060"/>
<reference evidence="2" key="1">
    <citation type="journal article" date="2020" name="Cell">
        <title>Large-Scale Comparative Analyses of Tick Genomes Elucidate Their Genetic Diversity and Vector Capacities.</title>
        <authorList>
            <consortium name="Tick Genome and Microbiome Consortium (TIGMIC)"/>
            <person name="Jia N."/>
            <person name="Wang J."/>
            <person name="Shi W."/>
            <person name="Du L."/>
            <person name="Sun Y."/>
            <person name="Zhan W."/>
            <person name="Jiang J.F."/>
            <person name="Wang Q."/>
            <person name="Zhang B."/>
            <person name="Ji P."/>
            <person name="Bell-Sakyi L."/>
            <person name="Cui X.M."/>
            <person name="Yuan T.T."/>
            <person name="Jiang B.G."/>
            <person name="Yang W.F."/>
            <person name="Lam T.T."/>
            <person name="Chang Q.C."/>
            <person name="Ding S.J."/>
            <person name="Wang X.J."/>
            <person name="Zhu J.G."/>
            <person name="Ruan X.D."/>
            <person name="Zhao L."/>
            <person name="Wei J.T."/>
            <person name="Ye R.Z."/>
            <person name="Que T.C."/>
            <person name="Du C.H."/>
            <person name="Zhou Y.H."/>
            <person name="Cheng J.X."/>
            <person name="Dai P.F."/>
            <person name="Guo W.B."/>
            <person name="Han X.H."/>
            <person name="Huang E.J."/>
            <person name="Li L.F."/>
            <person name="Wei W."/>
            <person name="Gao Y.C."/>
            <person name="Liu J.Z."/>
            <person name="Shao H.Z."/>
            <person name="Wang X."/>
            <person name="Wang C.C."/>
            <person name="Yang T.C."/>
            <person name="Huo Q.B."/>
            <person name="Li W."/>
            <person name="Chen H.Y."/>
            <person name="Chen S.E."/>
            <person name="Zhou L.G."/>
            <person name="Ni X.B."/>
            <person name="Tian J.H."/>
            <person name="Sheng Y."/>
            <person name="Liu T."/>
            <person name="Pan Y.S."/>
            <person name="Xia L.Y."/>
            <person name="Li J."/>
            <person name="Zhao F."/>
            <person name="Cao W.C."/>
        </authorList>
    </citation>
    <scope>NUCLEOTIDE SEQUENCE</scope>
    <source>
        <strain evidence="2">Rmic-2018</strain>
    </source>
</reference>